<organism evidence="1 2">
    <name type="scientific">Lactuca saligna</name>
    <name type="common">Willowleaf lettuce</name>
    <dbReference type="NCBI Taxonomy" id="75948"/>
    <lineage>
        <taxon>Eukaryota</taxon>
        <taxon>Viridiplantae</taxon>
        <taxon>Streptophyta</taxon>
        <taxon>Embryophyta</taxon>
        <taxon>Tracheophyta</taxon>
        <taxon>Spermatophyta</taxon>
        <taxon>Magnoliopsida</taxon>
        <taxon>eudicotyledons</taxon>
        <taxon>Gunneridae</taxon>
        <taxon>Pentapetalae</taxon>
        <taxon>asterids</taxon>
        <taxon>campanulids</taxon>
        <taxon>Asterales</taxon>
        <taxon>Asteraceae</taxon>
        <taxon>Cichorioideae</taxon>
        <taxon>Cichorieae</taxon>
        <taxon>Lactucinae</taxon>
        <taxon>Lactuca</taxon>
    </lineage>
</organism>
<sequence>MFRAFVKNRIGSYVNSNHIVTMEGGEICKPKYEVFGLEMNGRKDLLSIDVAEGRGRNIKLSVTNLHKMDDYNHEYNNKGRELSIISDDLTNLSSTVEEKAKWIFNKKIKEWLHQILQKLLMDPLELNFIGIKNMISC</sequence>
<dbReference type="Proteomes" id="UP001177003">
    <property type="component" value="Chromosome 9"/>
</dbReference>
<accession>A0AA35ZY90</accession>
<name>A0AA35ZY90_LACSI</name>
<keyword evidence="2" id="KW-1185">Reference proteome</keyword>
<dbReference type="EMBL" id="OX465085">
    <property type="protein sequence ID" value="CAI9301130.1"/>
    <property type="molecule type" value="Genomic_DNA"/>
</dbReference>
<protein>
    <submittedName>
        <fullName evidence="1">Uncharacterized protein</fullName>
    </submittedName>
</protein>
<gene>
    <name evidence="1" type="ORF">LSALG_LOCUS39707</name>
</gene>
<dbReference type="AlphaFoldDB" id="A0AA35ZY90"/>
<proteinExistence type="predicted"/>
<reference evidence="1" key="1">
    <citation type="submission" date="2023-04" db="EMBL/GenBank/DDBJ databases">
        <authorList>
            <person name="Vijverberg K."/>
            <person name="Xiong W."/>
            <person name="Schranz E."/>
        </authorList>
    </citation>
    <scope>NUCLEOTIDE SEQUENCE</scope>
</reference>
<evidence type="ECO:0000313" key="1">
    <source>
        <dbReference type="EMBL" id="CAI9301130.1"/>
    </source>
</evidence>
<evidence type="ECO:0000313" key="2">
    <source>
        <dbReference type="Proteomes" id="UP001177003"/>
    </source>
</evidence>